<keyword evidence="5 7" id="KW-1133">Transmembrane helix</keyword>
<dbReference type="RefSeq" id="XP_002174013.1">
    <property type="nucleotide sequence ID" value="XM_002173977.2"/>
</dbReference>
<feature type="domain" description="GOST seven transmembrane" evidence="9">
    <location>
        <begin position="174"/>
        <end position="425"/>
    </location>
</feature>
<dbReference type="AlphaFoldDB" id="B6K199"/>
<comment type="similarity">
    <text evidence="2">Belongs to the LU7TM family.</text>
</comment>
<dbReference type="PANTHER" id="PTHR21229:SF1">
    <property type="entry name" value="GH17801P"/>
    <property type="match status" value="1"/>
</dbReference>
<dbReference type="Pfam" id="PF06814">
    <property type="entry name" value="GOST_TM"/>
    <property type="match status" value="1"/>
</dbReference>
<dbReference type="OMA" id="VNWQNAY"/>
<organism evidence="11 12">
    <name type="scientific">Schizosaccharomyces japonicus (strain yFS275 / FY16936)</name>
    <name type="common">Fission yeast</name>
    <dbReference type="NCBI Taxonomy" id="402676"/>
    <lineage>
        <taxon>Eukaryota</taxon>
        <taxon>Fungi</taxon>
        <taxon>Dikarya</taxon>
        <taxon>Ascomycota</taxon>
        <taxon>Taphrinomycotina</taxon>
        <taxon>Schizosaccharomycetes</taxon>
        <taxon>Schizosaccharomycetales</taxon>
        <taxon>Schizosaccharomycetaceae</taxon>
        <taxon>Schizosaccharomyces</taxon>
    </lineage>
</organism>
<dbReference type="Proteomes" id="UP000001744">
    <property type="component" value="Unassembled WGS sequence"/>
</dbReference>
<evidence type="ECO:0000256" key="8">
    <source>
        <dbReference type="SAM" id="SignalP"/>
    </source>
</evidence>
<keyword evidence="4 8" id="KW-0732">Signal</keyword>
<feature type="transmembrane region" description="Helical" evidence="7">
    <location>
        <begin position="240"/>
        <end position="263"/>
    </location>
</feature>
<feature type="transmembrane region" description="Helical" evidence="7">
    <location>
        <begin position="175"/>
        <end position="197"/>
    </location>
</feature>
<evidence type="ECO:0000256" key="4">
    <source>
        <dbReference type="ARBA" id="ARBA00022729"/>
    </source>
</evidence>
<keyword evidence="3 7" id="KW-0812">Transmembrane</keyword>
<feature type="transmembrane region" description="Helical" evidence="7">
    <location>
        <begin position="312"/>
        <end position="336"/>
    </location>
</feature>
<dbReference type="InterPro" id="IPR053938">
    <property type="entry name" value="PTM1-like_N"/>
</dbReference>
<evidence type="ECO:0000259" key="9">
    <source>
        <dbReference type="Pfam" id="PF06814"/>
    </source>
</evidence>
<dbReference type="OrthoDB" id="19932at2759"/>
<dbReference type="JaponicusDB" id="SJAG_02823"/>
<evidence type="ECO:0000256" key="5">
    <source>
        <dbReference type="ARBA" id="ARBA00022989"/>
    </source>
</evidence>
<comment type="subcellular location">
    <subcellularLocation>
        <location evidence="1">Membrane</location>
        <topology evidence="1">Multi-pass membrane protein</topology>
    </subcellularLocation>
</comment>
<accession>B6K199</accession>
<evidence type="ECO:0000256" key="6">
    <source>
        <dbReference type="ARBA" id="ARBA00023136"/>
    </source>
</evidence>
<dbReference type="InterPro" id="IPR053937">
    <property type="entry name" value="GOST_TM"/>
</dbReference>
<dbReference type="InterPro" id="IPR009637">
    <property type="entry name" value="GPR107/GPR108-like"/>
</dbReference>
<dbReference type="PANTHER" id="PTHR21229">
    <property type="entry name" value="LUNG SEVEN TRANSMEMBRANE RECEPTOR"/>
    <property type="match status" value="1"/>
</dbReference>
<name>B6K199_SCHJY</name>
<gene>
    <name evidence="11" type="ORF">SJAG_02823</name>
</gene>
<proteinExistence type="inferred from homology"/>
<feature type="transmembrane region" description="Helical" evidence="7">
    <location>
        <begin position="357"/>
        <end position="381"/>
    </location>
</feature>
<feature type="domain" description="PTM1-like N-terminal" evidence="10">
    <location>
        <begin position="29"/>
        <end position="162"/>
    </location>
</feature>
<evidence type="ECO:0000313" key="11">
    <source>
        <dbReference type="EMBL" id="EEB07720.1"/>
    </source>
</evidence>
<sequence>MKVKPLTVFSALSALSLAHAASLTSKHPKACNPIYSKREAGGTKPPTIQFNWTESVKEDNSVHVVFYDWREQSLLGLEREDGSIAYVCDEDAVEKDQLCSRNQLGDFLWNNTNARTLKQFNVTKEEDYASAIYEVPSTGYYCALSRSHKEEEDYAATVSWNNPYGRLDASQFPRYPTSCGLTIAYSVILTMWMFYQFQYRSNMLPVQHTIRWLLIFCIVDQAINSWVFDAQNRTGTTFAIHFGQFVMSILFALRMVIDLGILFSISLGFTRQLILYLEQIRAKYAMQFSVLFPVLFMTRFCALVTQPYKLNFFYVILLAVQSGVVLYLLYEMFVLLGIRIQRSLEQRKFAVRQNYRIVRGLVILLAFFFAFLFIVNVSIGVQSRDKVANKFWKVQWFYVDGWLDVLHLFIIITISFLWKPSPKNQQLDYLDMDTGFALPSDMEEELDLFDESETQDEQNSEI</sequence>
<dbReference type="STRING" id="402676.B6K199"/>
<evidence type="ECO:0000256" key="1">
    <source>
        <dbReference type="ARBA" id="ARBA00004141"/>
    </source>
</evidence>
<dbReference type="eggNOG" id="KOG2568">
    <property type="taxonomic scope" value="Eukaryota"/>
</dbReference>
<evidence type="ECO:0000256" key="7">
    <source>
        <dbReference type="SAM" id="Phobius"/>
    </source>
</evidence>
<feature type="chain" id="PRO_5002844999" evidence="8">
    <location>
        <begin position="21"/>
        <end position="462"/>
    </location>
</feature>
<dbReference type="Pfam" id="PF21902">
    <property type="entry name" value="PTM1-like_N"/>
    <property type="match status" value="1"/>
</dbReference>
<dbReference type="VEuPathDB" id="FungiDB:SJAG_02823"/>
<dbReference type="HOGENOM" id="CLU_024065_1_0_1"/>
<keyword evidence="12" id="KW-1185">Reference proteome</keyword>
<dbReference type="EMBL" id="KE651166">
    <property type="protein sequence ID" value="EEB07720.1"/>
    <property type="molecule type" value="Genomic_DNA"/>
</dbReference>
<protein>
    <submittedName>
        <fullName evidence="11">Seven transmembrane receptor-like protein</fullName>
    </submittedName>
</protein>
<feature type="transmembrane region" description="Helical" evidence="7">
    <location>
        <begin position="401"/>
        <end position="418"/>
    </location>
</feature>
<evidence type="ECO:0000256" key="3">
    <source>
        <dbReference type="ARBA" id="ARBA00022692"/>
    </source>
</evidence>
<feature type="transmembrane region" description="Helical" evidence="7">
    <location>
        <begin position="284"/>
        <end position="306"/>
    </location>
</feature>
<feature type="signal peptide" evidence="8">
    <location>
        <begin position="1"/>
        <end position="20"/>
    </location>
</feature>
<evidence type="ECO:0000256" key="2">
    <source>
        <dbReference type="ARBA" id="ARBA00007883"/>
    </source>
</evidence>
<evidence type="ECO:0000313" key="12">
    <source>
        <dbReference type="Proteomes" id="UP000001744"/>
    </source>
</evidence>
<reference evidence="11 12" key="1">
    <citation type="journal article" date="2011" name="Science">
        <title>Comparative functional genomics of the fission yeasts.</title>
        <authorList>
            <person name="Rhind N."/>
            <person name="Chen Z."/>
            <person name="Yassour M."/>
            <person name="Thompson D.A."/>
            <person name="Haas B.J."/>
            <person name="Habib N."/>
            <person name="Wapinski I."/>
            <person name="Roy S."/>
            <person name="Lin M.F."/>
            <person name="Heiman D.I."/>
            <person name="Young S.K."/>
            <person name="Furuya K."/>
            <person name="Guo Y."/>
            <person name="Pidoux A."/>
            <person name="Chen H.M."/>
            <person name="Robbertse B."/>
            <person name="Goldberg J.M."/>
            <person name="Aoki K."/>
            <person name="Bayne E.H."/>
            <person name="Berlin A.M."/>
            <person name="Desjardins C.A."/>
            <person name="Dobbs E."/>
            <person name="Dukaj L."/>
            <person name="Fan L."/>
            <person name="FitzGerald M.G."/>
            <person name="French C."/>
            <person name="Gujja S."/>
            <person name="Hansen K."/>
            <person name="Keifenheim D."/>
            <person name="Levin J.Z."/>
            <person name="Mosher R.A."/>
            <person name="Mueller C.A."/>
            <person name="Pfiffner J."/>
            <person name="Priest M."/>
            <person name="Russ C."/>
            <person name="Smialowska A."/>
            <person name="Swoboda P."/>
            <person name="Sykes S.M."/>
            <person name="Vaughn M."/>
            <person name="Vengrova S."/>
            <person name="Yoder R."/>
            <person name="Zeng Q."/>
            <person name="Allshire R."/>
            <person name="Baulcombe D."/>
            <person name="Birren B.W."/>
            <person name="Brown W."/>
            <person name="Ekwall K."/>
            <person name="Kellis M."/>
            <person name="Leatherwood J."/>
            <person name="Levin H."/>
            <person name="Margalit H."/>
            <person name="Martienssen R."/>
            <person name="Nieduszynski C.A."/>
            <person name="Spatafora J.W."/>
            <person name="Friedman N."/>
            <person name="Dalgaard J.Z."/>
            <person name="Baumann P."/>
            <person name="Niki H."/>
            <person name="Regev A."/>
            <person name="Nusbaum C."/>
        </authorList>
    </citation>
    <scope>NUCLEOTIDE SEQUENCE [LARGE SCALE GENOMIC DNA]</scope>
    <source>
        <strain evidence="12">yFS275 / FY16936</strain>
    </source>
</reference>
<keyword evidence="6 7" id="KW-0472">Membrane</keyword>
<feature type="transmembrane region" description="Helical" evidence="7">
    <location>
        <begin position="209"/>
        <end position="228"/>
    </location>
</feature>
<dbReference type="GeneID" id="7049485"/>
<dbReference type="GO" id="GO:0016020">
    <property type="term" value="C:membrane"/>
    <property type="evidence" value="ECO:0007669"/>
    <property type="project" value="UniProtKB-SubCell"/>
</dbReference>
<evidence type="ECO:0000259" key="10">
    <source>
        <dbReference type="Pfam" id="PF21902"/>
    </source>
</evidence>